<feature type="transmembrane region" description="Helical" evidence="1">
    <location>
        <begin position="116"/>
        <end position="135"/>
    </location>
</feature>
<feature type="signal peptide" evidence="2">
    <location>
        <begin position="1"/>
        <end position="16"/>
    </location>
</feature>
<dbReference type="PANTHER" id="PTHR21385:SF0">
    <property type="entry name" value="RE51073P"/>
    <property type="match status" value="1"/>
</dbReference>
<dbReference type="AlphaFoldDB" id="A0A438FQ34"/>
<keyword evidence="1" id="KW-0472">Membrane</keyword>
<feature type="chain" id="PRO_5019506707" evidence="2">
    <location>
        <begin position="17"/>
        <end position="223"/>
    </location>
</feature>
<dbReference type="EMBL" id="QGNW01000788">
    <property type="protein sequence ID" value="RVW62076.1"/>
    <property type="molecule type" value="Genomic_DNA"/>
</dbReference>
<keyword evidence="2" id="KW-0732">Signal</keyword>
<accession>A0A438FQ34</accession>
<evidence type="ECO:0000256" key="2">
    <source>
        <dbReference type="SAM" id="SignalP"/>
    </source>
</evidence>
<keyword evidence="1" id="KW-0812">Transmembrane</keyword>
<name>A0A438FQ34_VITVI</name>
<dbReference type="Proteomes" id="UP000288805">
    <property type="component" value="Unassembled WGS sequence"/>
</dbReference>
<comment type="caution">
    <text evidence="3">The sequence shown here is derived from an EMBL/GenBank/DDBJ whole genome shotgun (WGS) entry which is preliminary data.</text>
</comment>
<dbReference type="OrthoDB" id="4507at2759"/>
<gene>
    <name evidence="3" type="ORF">CK203_058935</name>
</gene>
<protein>
    <submittedName>
        <fullName evidence="3">Uncharacterized protein</fullName>
    </submittedName>
</protein>
<keyword evidence="1" id="KW-1133">Transmembrane helix</keyword>
<evidence type="ECO:0000313" key="3">
    <source>
        <dbReference type="EMBL" id="RVW62076.1"/>
    </source>
</evidence>
<evidence type="ECO:0000256" key="1">
    <source>
        <dbReference type="SAM" id="Phobius"/>
    </source>
</evidence>
<evidence type="ECO:0000313" key="4">
    <source>
        <dbReference type="Proteomes" id="UP000288805"/>
    </source>
</evidence>
<dbReference type="PANTHER" id="PTHR21385">
    <property type="entry name" value="ZINC FINGER PROTEIN-RELATED"/>
    <property type="match status" value="1"/>
</dbReference>
<organism evidence="3 4">
    <name type="scientific">Vitis vinifera</name>
    <name type="common">Grape</name>
    <dbReference type="NCBI Taxonomy" id="29760"/>
    <lineage>
        <taxon>Eukaryota</taxon>
        <taxon>Viridiplantae</taxon>
        <taxon>Streptophyta</taxon>
        <taxon>Embryophyta</taxon>
        <taxon>Tracheophyta</taxon>
        <taxon>Spermatophyta</taxon>
        <taxon>Magnoliopsida</taxon>
        <taxon>eudicotyledons</taxon>
        <taxon>Gunneridae</taxon>
        <taxon>Pentapetalae</taxon>
        <taxon>rosids</taxon>
        <taxon>Vitales</taxon>
        <taxon>Vitaceae</taxon>
        <taxon>Viteae</taxon>
        <taxon>Vitis</taxon>
    </lineage>
</organism>
<reference evidence="3 4" key="1">
    <citation type="journal article" date="2018" name="PLoS Genet.">
        <title>Population sequencing reveals clonal diversity and ancestral inbreeding in the grapevine cultivar Chardonnay.</title>
        <authorList>
            <person name="Roach M.J."/>
            <person name="Johnson D.L."/>
            <person name="Bohlmann J."/>
            <person name="van Vuuren H.J."/>
            <person name="Jones S.J."/>
            <person name="Pretorius I.S."/>
            <person name="Schmidt S.A."/>
            <person name="Borneman A.R."/>
        </authorList>
    </citation>
    <scope>NUCLEOTIDE SEQUENCE [LARGE SCALE GENOMIC DNA]</scope>
    <source>
        <strain evidence="4">cv. Chardonnay</strain>
        <tissue evidence="3">Leaf</tissue>
    </source>
</reference>
<sequence length="223" mass="24629">MLKVLLLVNLCHVSDHALTLYCELLKSHSKCLADLCGALHCDLVMNSKTPKAKCNPAAAVRNRHLCESLADSCFPVNHGLSASRLHDIFLRQFCDAHTCSGGGKPFSRGGMKQPSIFYLAISILTLMMLPVFYVIRNEKGNPRAEAHLTTWVENKAVLVGQAIGIINQQMGDAHGTFNHKGQLTKVDIRENSSEMVLESQDYHYISNKVGTLIWEEAAKKKPG</sequence>
<proteinExistence type="predicted"/>